<protein>
    <recommendedName>
        <fullName evidence="4">rhomboid protease</fullName>
        <ecNumber evidence="4">3.4.21.105</ecNumber>
    </recommendedName>
</protein>
<evidence type="ECO:0000256" key="6">
    <source>
        <dbReference type="ARBA" id="ARBA00022692"/>
    </source>
</evidence>
<feature type="domain" description="Peptidase S54 rhomboid" evidence="12">
    <location>
        <begin position="66"/>
        <end position="203"/>
    </location>
</feature>
<feature type="region of interest" description="Disordered" evidence="10">
    <location>
        <begin position="245"/>
        <end position="305"/>
    </location>
</feature>
<evidence type="ECO:0000256" key="5">
    <source>
        <dbReference type="ARBA" id="ARBA00022670"/>
    </source>
</evidence>
<dbReference type="InterPro" id="IPR022764">
    <property type="entry name" value="Peptidase_S54_rhomboid_dom"/>
</dbReference>
<sequence>MSMQPATNDVLEKARPYMDIALKRAKKLPLFTQAITAVMVLFFLLSFVSGINDAFMLYPSAIIPDWELSRLTTYPLVHLSFLHLLLNVIAFVPLAARFELRFGTLRTLAMLLGPFESVPGLLYCFFEGTILRSEPGLAGASGFVFTLLAIESMVSRQESWTIAGRSIPAWTAPIVALFVSLLLLPGSSFLGHLFAMATGYVFGSGHVDFLLLPSWVVDFVEHRGKFLFDKLPNYVTAERAAESSLGHGGLPTTEHPLSNSAGLASPGLGHRLGGRNEADSDDEEIGARLPGADKRPGSSRRVTGA</sequence>
<feature type="transmembrane region" description="Helical" evidence="11">
    <location>
        <begin position="71"/>
        <end position="96"/>
    </location>
</feature>
<comment type="caution">
    <text evidence="13">The sequence shown here is derived from an EMBL/GenBank/DDBJ whole genome shotgun (WGS) entry which is preliminary data.</text>
</comment>
<dbReference type="SUPFAM" id="SSF144091">
    <property type="entry name" value="Rhomboid-like"/>
    <property type="match status" value="1"/>
</dbReference>
<feature type="transmembrane region" description="Helical" evidence="11">
    <location>
        <begin position="137"/>
        <end position="155"/>
    </location>
</feature>
<dbReference type="GO" id="GO:0006508">
    <property type="term" value="P:proteolysis"/>
    <property type="evidence" value="ECO:0007669"/>
    <property type="project" value="UniProtKB-KW"/>
</dbReference>
<feature type="transmembrane region" description="Helical" evidence="11">
    <location>
        <begin position="167"/>
        <end position="187"/>
    </location>
</feature>
<keyword evidence="5" id="KW-0645">Protease</keyword>
<reference evidence="13 14" key="1">
    <citation type="submission" date="2016-07" db="EMBL/GenBank/DDBJ databases">
        <title>Pervasive Adenine N6-methylation of Active Genes in Fungi.</title>
        <authorList>
            <consortium name="DOE Joint Genome Institute"/>
            <person name="Mondo S.J."/>
            <person name="Dannebaum R.O."/>
            <person name="Kuo R.C."/>
            <person name="Labutti K."/>
            <person name="Haridas S."/>
            <person name="Kuo A."/>
            <person name="Salamov A."/>
            <person name="Ahrendt S.R."/>
            <person name="Lipzen A."/>
            <person name="Sullivan W."/>
            <person name="Andreopoulos W.B."/>
            <person name="Clum A."/>
            <person name="Lindquist E."/>
            <person name="Daum C."/>
            <person name="Ramamoorthy G.K."/>
            <person name="Gryganskyi A."/>
            <person name="Culley D."/>
            <person name="Magnuson J.K."/>
            <person name="James T.Y."/>
            <person name="O'Malley M.A."/>
            <person name="Stajich J.E."/>
            <person name="Spatafora J.W."/>
            <person name="Visel A."/>
            <person name="Grigoriev I.V."/>
        </authorList>
    </citation>
    <scope>NUCLEOTIDE SEQUENCE [LARGE SCALE GENOMIC DNA]</scope>
    <source>
        <strain evidence="13 14">12-1054</strain>
    </source>
</reference>
<evidence type="ECO:0000256" key="7">
    <source>
        <dbReference type="ARBA" id="ARBA00022801"/>
    </source>
</evidence>
<evidence type="ECO:0000256" key="4">
    <source>
        <dbReference type="ARBA" id="ARBA00013039"/>
    </source>
</evidence>
<dbReference type="GO" id="GO:0004252">
    <property type="term" value="F:serine-type endopeptidase activity"/>
    <property type="evidence" value="ECO:0007669"/>
    <property type="project" value="InterPro"/>
</dbReference>
<dbReference type="EMBL" id="MCFI01000019">
    <property type="protein sequence ID" value="ORY77728.1"/>
    <property type="molecule type" value="Genomic_DNA"/>
</dbReference>
<dbReference type="STRING" id="56484.A0A1Y2F1I3"/>
<comment type="similarity">
    <text evidence="3">Belongs to the peptidase S54 family.</text>
</comment>
<evidence type="ECO:0000256" key="9">
    <source>
        <dbReference type="ARBA" id="ARBA00023136"/>
    </source>
</evidence>
<comment type="subcellular location">
    <subcellularLocation>
        <location evidence="2">Membrane</location>
        <topology evidence="2">Multi-pass membrane protein</topology>
    </subcellularLocation>
</comment>
<feature type="transmembrane region" description="Helical" evidence="11">
    <location>
        <begin position="108"/>
        <end position="131"/>
    </location>
</feature>
<dbReference type="OMA" id="TRVNQWW"/>
<evidence type="ECO:0000256" key="10">
    <source>
        <dbReference type="SAM" id="MobiDB-lite"/>
    </source>
</evidence>
<accession>A0A1Y2F1I3</accession>
<dbReference type="GeneID" id="63788401"/>
<feature type="transmembrane region" description="Helical" evidence="11">
    <location>
        <begin position="28"/>
        <end position="51"/>
    </location>
</feature>
<keyword evidence="6 11" id="KW-0812">Transmembrane</keyword>
<feature type="transmembrane region" description="Helical" evidence="11">
    <location>
        <begin position="193"/>
        <end position="217"/>
    </location>
</feature>
<dbReference type="PANTHER" id="PTHR43066:SF1">
    <property type="entry name" value="RHOMBOID PROTEIN 2"/>
    <property type="match status" value="1"/>
</dbReference>
<evidence type="ECO:0000256" key="11">
    <source>
        <dbReference type="SAM" id="Phobius"/>
    </source>
</evidence>
<dbReference type="OrthoDB" id="10257275at2759"/>
<evidence type="ECO:0000313" key="13">
    <source>
        <dbReference type="EMBL" id="ORY77728.1"/>
    </source>
</evidence>
<dbReference type="Gene3D" id="1.20.1540.10">
    <property type="entry name" value="Rhomboid-like"/>
    <property type="match status" value="1"/>
</dbReference>
<name>A0A1Y2F1I3_PROLT</name>
<dbReference type="AlphaFoldDB" id="A0A1Y2F1I3"/>
<evidence type="ECO:0000256" key="2">
    <source>
        <dbReference type="ARBA" id="ARBA00004141"/>
    </source>
</evidence>
<dbReference type="RefSeq" id="XP_040723113.1">
    <property type="nucleotide sequence ID" value="XM_040871802.1"/>
</dbReference>
<dbReference type="GO" id="GO:0016020">
    <property type="term" value="C:membrane"/>
    <property type="evidence" value="ECO:0007669"/>
    <property type="project" value="UniProtKB-SubCell"/>
</dbReference>
<evidence type="ECO:0000259" key="12">
    <source>
        <dbReference type="Pfam" id="PF01694"/>
    </source>
</evidence>
<proteinExistence type="inferred from homology"/>
<dbReference type="InterPro" id="IPR035952">
    <property type="entry name" value="Rhomboid-like_sf"/>
</dbReference>
<gene>
    <name evidence="13" type="ORF">BCR37DRAFT_400447</name>
</gene>
<keyword evidence="8 11" id="KW-1133">Transmembrane helix</keyword>
<dbReference type="PANTHER" id="PTHR43066">
    <property type="entry name" value="RHOMBOID-RELATED PROTEIN"/>
    <property type="match status" value="1"/>
</dbReference>
<evidence type="ECO:0000313" key="14">
    <source>
        <dbReference type="Proteomes" id="UP000193685"/>
    </source>
</evidence>
<keyword evidence="9 11" id="KW-0472">Membrane</keyword>
<organism evidence="13 14">
    <name type="scientific">Protomyces lactucae-debilis</name>
    <dbReference type="NCBI Taxonomy" id="2754530"/>
    <lineage>
        <taxon>Eukaryota</taxon>
        <taxon>Fungi</taxon>
        <taxon>Dikarya</taxon>
        <taxon>Ascomycota</taxon>
        <taxon>Taphrinomycotina</taxon>
        <taxon>Taphrinomycetes</taxon>
        <taxon>Taphrinales</taxon>
        <taxon>Protomycetaceae</taxon>
        <taxon>Protomyces</taxon>
    </lineage>
</organism>
<evidence type="ECO:0000256" key="8">
    <source>
        <dbReference type="ARBA" id="ARBA00022989"/>
    </source>
</evidence>
<dbReference type="EC" id="3.4.21.105" evidence="4"/>
<evidence type="ECO:0000256" key="1">
    <source>
        <dbReference type="ARBA" id="ARBA00000156"/>
    </source>
</evidence>
<evidence type="ECO:0000256" key="3">
    <source>
        <dbReference type="ARBA" id="ARBA00009045"/>
    </source>
</evidence>
<dbReference type="Pfam" id="PF01694">
    <property type="entry name" value="Rhomboid"/>
    <property type="match status" value="1"/>
</dbReference>
<keyword evidence="7" id="KW-0378">Hydrolase</keyword>
<dbReference type="Proteomes" id="UP000193685">
    <property type="component" value="Unassembled WGS sequence"/>
</dbReference>
<comment type="catalytic activity">
    <reaction evidence="1">
        <text>Cleaves type-1 transmembrane domains using a catalytic dyad composed of serine and histidine that are contributed by different transmembrane domains.</text>
        <dbReference type="EC" id="3.4.21.105"/>
    </reaction>
</comment>
<keyword evidence="14" id="KW-1185">Reference proteome</keyword>